<evidence type="ECO:0000259" key="3">
    <source>
        <dbReference type="PROSITE" id="PS50011"/>
    </source>
</evidence>
<dbReference type="SUPFAM" id="SSF56112">
    <property type="entry name" value="Protein kinase-like (PK-like)"/>
    <property type="match status" value="1"/>
</dbReference>
<dbReference type="InterPro" id="IPR036537">
    <property type="entry name" value="Adaptor_Cbl_N_dom_sf"/>
</dbReference>
<proteinExistence type="predicted"/>
<dbReference type="GO" id="GO:0004672">
    <property type="term" value="F:protein kinase activity"/>
    <property type="evidence" value="ECO:0007669"/>
    <property type="project" value="InterPro"/>
</dbReference>
<dbReference type="Gene3D" id="1.10.510.10">
    <property type="entry name" value="Transferase(Phosphotransferase) domain 1"/>
    <property type="match status" value="1"/>
</dbReference>
<dbReference type="InterPro" id="IPR054000">
    <property type="entry name" value="MLKL_N"/>
</dbReference>
<dbReference type="Pfam" id="PF07714">
    <property type="entry name" value="PK_Tyr_Ser-Thr"/>
    <property type="match status" value="1"/>
</dbReference>
<dbReference type="PANTHER" id="PTHR44329">
    <property type="entry name" value="SERINE/THREONINE-PROTEIN KINASE TNNI3K-RELATED"/>
    <property type="match status" value="1"/>
</dbReference>
<dbReference type="Gene3D" id="1.20.930.20">
    <property type="entry name" value="Adaptor protein Cbl, N-terminal domain"/>
    <property type="match status" value="1"/>
</dbReference>
<dbReference type="GO" id="GO:0097527">
    <property type="term" value="P:necroptotic signaling pathway"/>
    <property type="evidence" value="ECO:0007669"/>
    <property type="project" value="TreeGrafter"/>
</dbReference>
<dbReference type="InterPro" id="IPR001245">
    <property type="entry name" value="Ser-Thr/Tyr_kinase_cat_dom"/>
</dbReference>
<dbReference type="CDD" id="cd21037">
    <property type="entry name" value="MLKL_NTD"/>
    <property type="match status" value="1"/>
</dbReference>
<evidence type="ECO:0000256" key="2">
    <source>
        <dbReference type="ARBA" id="ARBA00022840"/>
    </source>
</evidence>
<dbReference type="InterPro" id="IPR011009">
    <property type="entry name" value="Kinase-like_dom_sf"/>
</dbReference>
<name>A0A6A5F7K4_PERFL</name>
<dbReference type="AlphaFoldDB" id="A0A6A5F7K4"/>
<keyword evidence="2" id="KW-0067">ATP-binding</keyword>
<dbReference type="GO" id="GO:0007166">
    <property type="term" value="P:cell surface receptor signaling pathway"/>
    <property type="evidence" value="ECO:0007669"/>
    <property type="project" value="InterPro"/>
</dbReference>
<dbReference type="Gene3D" id="3.30.200.20">
    <property type="entry name" value="Phosphorylase Kinase, domain 1"/>
    <property type="match status" value="1"/>
</dbReference>
<dbReference type="InterPro" id="IPR059179">
    <property type="entry name" value="MLKL-like_MCAfunc"/>
</dbReference>
<gene>
    <name evidence="4" type="ORF">PFLUV_G00094150</name>
</gene>
<protein>
    <recommendedName>
        <fullName evidence="3">Protein kinase domain-containing protein</fullName>
    </recommendedName>
</protein>
<dbReference type="InterPro" id="IPR051681">
    <property type="entry name" value="Ser/Thr_Kinases-Pseudokinases"/>
</dbReference>
<sequence length="613" mass="70190">MKLLRRTSRFFIKRHQTKCLTWRRFSEKLLHAAQRGGGELQVQTESLSQGSKDYVALMVLPSLMPPAVFRMGRKTVRTTVSDAMKAFIDLKPVGWWSTFRQQTRPYPCTLVLGGEDCCSQPFTVPSGPALEHDSVLVMDCIDPILLAASTIYNLVENVKANKKQCKRVGVRVKALEHVVKSIRTLKQGQTSADVEKTLQELKTTLDSATVVIEKFTKSTWVDRVLKSSSHQDEFHSLNDRLNDAFQVLSLNLAVEQKEMLFKVFDQTSREKEDEADRKEDNTELERLLKEHHKEMFEKLEAMQREVESIGVNVEKIVANLKKPSITEEAIRKIKPDELTYTDFPKVPFIKTETSEVYKGTYRHFPVAIKRYTETLNTSVSTVEKIFNKEVETMKRFESPNILRMFGICVDKQGPNPQCLLIMEYCEMGNLRQVLDDKKLTLSWTMKARMCQGAARGLYRLHHTEDQSKVHGSINSSKFLVSEGYVVKLGGFELAKTETSLKKTTKANAHGSLAYSSPQMLLDINYKYSKECEIYSFGIVMWEVATRNKPYEGWSNKDFLEKVGKQKYQQPLPDDCPKPLRDLINACLAHDRFERPSAGELVDKLQTALEKIEE</sequence>
<evidence type="ECO:0000313" key="4">
    <source>
        <dbReference type="EMBL" id="KAF1386375.1"/>
    </source>
</evidence>
<dbReference type="InterPro" id="IPR000719">
    <property type="entry name" value="Prot_kinase_dom"/>
</dbReference>
<dbReference type="PANTHER" id="PTHR44329:SF298">
    <property type="entry name" value="MIXED LINEAGE KINASE DOMAIN-LIKE PROTEIN"/>
    <property type="match status" value="1"/>
</dbReference>
<reference evidence="4 5" key="1">
    <citation type="submission" date="2019-06" db="EMBL/GenBank/DDBJ databases">
        <title>A chromosome-scale genome assembly of the European perch, Perca fluviatilis.</title>
        <authorList>
            <person name="Roques C."/>
            <person name="Zahm M."/>
            <person name="Cabau C."/>
            <person name="Klopp C."/>
            <person name="Bouchez O."/>
            <person name="Donnadieu C."/>
            <person name="Kuhl H."/>
            <person name="Gislard M."/>
            <person name="Guendouz S."/>
            <person name="Journot L."/>
            <person name="Haffray P."/>
            <person name="Bestin A."/>
            <person name="Morvezen R."/>
            <person name="Feron R."/>
            <person name="Wen M."/>
            <person name="Jouanno E."/>
            <person name="Herpin A."/>
            <person name="Schartl M."/>
            <person name="Postlethwait J."/>
            <person name="Schaerlinger B."/>
            <person name="Chardard D."/>
            <person name="Lecocq T."/>
            <person name="Poncet C."/>
            <person name="Jaffrelo L."/>
            <person name="Lampietro C."/>
            <person name="Guiguen Y."/>
        </authorList>
    </citation>
    <scope>NUCLEOTIDE SEQUENCE [LARGE SCALE GENOMIC DNA]</scope>
    <source>
        <tissue evidence="4">Blood</tissue>
    </source>
</reference>
<dbReference type="PROSITE" id="PS50011">
    <property type="entry name" value="PROTEIN_KINASE_DOM"/>
    <property type="match status" value="1"/>
</dbReference>
<accession>A0A6A5F7K4</accession>
<feature type="domain" description="Protein kinase" evidence="3">
    <location>
        <begin position="303"/>
        <end position="608"/>
    </location>
</feature>
<organism evidence="4 5">
    <name type="scientific">Perca fluviatilis</name>
    <name type="common">European perch</name>
    <dbReference type="NCBI Taxonomy" id="8168"/>
    <lineage>
        <taxon>Eukaryota</taxon>
        <taxon>Metazoa</taxon>
        <taxon>Chordata</taxon>
        <taxon>Craniata</taxon>
        <taxon>Vertebrata</taxon>
        <taxon>Euteleostomi</taxon>
        <taxon>Actinopterygii</taxon>
        <taxon>Neopterygii</taxon>
        <taxon>Teleostei</taxon>
        <taxon>Neoteleostei</taxon>
        <taxon>Acanthomorphata</taxon>
        <taxon>Eupercaria</taxon>
        <taxon>Perciformes</taxon>
        <taxon>Percoidei</taxon>
        <taxon>Percidae</taxon>
        <taxon>Percinae</taxon>
        <taxon>Perca</taxon>
    </lineage>
</organism>
<dbReference type="GO" id="GO:0005524">
    <property type="term" value="F:ATP binding"/>
    <property type="evidence" value="ECO:0007669"/>
    <property type="project" value="UniProtKB-KW"/>
</dbReference>
<evidence type="ECO:0000313" key="5">
    <source>
        <dbReference type="Proteomes" id="UP000465112"/>
    </source>
</evidence>
<comment type="caution">
    <text evidence="4">The sequence shown here is derived from an EMBL/GenBank/DDBJ whole genome shotgun (WGS) entry which is preliminary data.</text>
</comment>
<keyword evidence="5" id="KW-1185">Reference proteome</keyword>
<dbReference type="Proteomes" id="UP000465112">
    <property type="component" value="Chromosome 8"/>
</dbReference>
<keyword evidence="1" id="KW-0547">Nucleotide-binding</keyword>
<evidence type="ECO:0000256" key="1">
    <source>
        <dbReference type="ARBA" id="ARBA00022741"/>
    </source>
</evidence>
<dbReference type="Pfam" id="PF22215">
    <property type="entry name" value="MLKL_N"/>
    <property type="match status" value="1"/>
</dbReference>
<dbReference type="EMBL" id="VHII01000008">
    <property type="protein sequence ID" value="KAF1386375.1"/>
    <property type="molecule type" value="Genomic_DNA"/>
</dbReference>